<dbReference type="AlphaFoldDB" id="A0A3P7PUT3"/>
<dbReference type="PIRSF" id="PIRSF006268">
    <property type="entry name" value="ApbE"/>
    <property type="match status" value="1"/>
</dbReference>
<sequence length="341" mass="38117">MLKRLCMLISLLLFFTGCAAKDNSTSESITTYALDTVITINLYDEGSEAIFTRMTNRINEIETLMSKHIAGSEVDLINQNAGIKPVVVSQDTYKVVERALMYAKLSKGSFDPTIGPIVDLWGIGTEEARVPSRDEITQKLNYVDYEAIILDEQEGSVYLSKTDMSIDLGAIAKGFVADELVLLLRNEGISKAIINLGGNVYAYGEKDNGDEWKIAIQTPYDQRNVNFGYVEIKDKTVVTSGPYERYFEEDGKTYHHIFDANTGYPIDGETVSVTIVTQSSMDADALSTLLFTMNQKEGLDLIESIDGVECLYIDQDYEIRMSSGFEEMFTLTDHTYKIVDN</sequence>
<dbReference type="PANTHER" id="PTHR30040:SF2">
    <property type="entry name" value="FAD:PROTEIN FMN TRANSFERASE"/>
    <property type="match status" value="1"/>
</dbReference>
<evidence type="ECO:0000256" key="2">
    <source>
        <dbReference type="ARBA" id="ARBA00016337"/>
    </source>
</evidence>
<reference evidence="13 14" key="1">
    <citation type="submission" date="2018-09" db="EMBL/GenBank/DDBJ databases">
        <authorList>
            <person name="Postec A."/>
        </authorList>
    </citation>
    <scope>NUCLEOTIDE SEQUENCE [LARGE SCALE GENOMIC DNA]</scope>
    <source>
        <strain evidence="13">70B-A</strain>
    </source>
</reference>
<dbReference type="Pfam" id="PF02424">
    <property type="entry name" value="ApbE"/>
    <property type="match status" value="1"/>
</dbReference>
<dbReference type="GO" id="GO:0016740">
    <property type="term" value="F:transferase activity"/>
    <property type="evidence" value="ECO:0007669"/>
    <property type="project" value="UniProtKB-UniRule"/>
</dbReference>
<evidence type="ECO:0000313" key="14">
    <source>
        <dbReference type="Proteomes" id="UP000279029"/>
    </source>
</evidence>
<keyword evidence="3 10" id="KW-0285">Flavoprotein</keyword>
<dbReference type="RefSeq" id="WP_125136971.1">
    <property type="nucleotide sequence ID" value="NZ_LR130778.1"/>
</dbReference>
<comment type="subcellular location">
    <subcellularLocation>
        <location evidence="12">Cell inner membrane</location>
        <topology evidence="12">Lipid-anchor</topology>
        <orientation evidence="12">Periplasmic side</orientation>
    </subcellularLocation>
</comment>
<comment type="similarity">
    <text evidence="10 12">Belongs to the ApbE family.</text>
</comment>
<dbReference type="EC" id="2.7.1.180" evidence="1 10"/>
<dbReference type="OrthoDB" id="9778595at2"/>
<keyword evidence="12" id="KW-0472">Membrane</keyword>
<evidence type="ECO:0000313" key="13">
    <source>
        <dbReference type="EMBL" id="VDN47707.1"/>
    </source>
</evidence>
<keyword evidence="6 10" id="KW-0274">FAD</keyword>
<comment type="function">
    <text evidence="12">Flavin transferase that catalyzes the transfer of the FMN moiety of FAD and its covalent binding to the hydroxyl group of a threonine residue in a target flavoprotein.</text>
</comment>
<evidence type="ECO:0000256" key="1">
    <source>
        <dbReference type="ARBA" id="ARBA00011955"/>
    </source>
</evidence>
<evidence type="ECO:0000256" key="8">
    <source>
        <dbReference type="ARBA" id="ARBA00031306"/>
    </source>
</evidence>
<dbReference type="GO" id="GO:0046872">
    <property type="term" value="F:metal ion binding"/>
    <property type="evidence" value="ECO:0007669"/>
    <property type="project" value="UniProtKB-UniRule"/>
</dbReference>
<feature type="binding site" evidence="11">
    <location>
        <position position="170"/>
    </location>
    <ligand>
        <name>Mg(2+)</name>
        <dbReference type="ChEBI" id="CHEBI:18420"/>
    </ligand>
</feature>
<dbReference type="KEGG" id="cbar:PATL70BA_1814"/>
<keyword evidence="14" id="KW-1185">Reference proteome</keyword>
<organism evidence="13 14">
    <name type="scientific">Petrocella atlantisensis</name>
    <dbReference type="NCBI Taxonomy" id="2173034"/>
    <lineage>
        <taxon>Bacteria</taxon>
        <taxon>Bacillati</taxon>
        <taxon>Bacillota</taxon>
        <taxon>Clostridia</taxon>
        <taxon>Lachnospirales</taxon>
        <taxon>Vallitaleaceae</taxon>
        <taxon>Petrocella</taxon>
    </lineage>
</organism>
<dbReference type="EMBL" id="LR130778">
    <property type="protein sequence ID" value="VDN47707.1"/>
    <property type="molecule type" value="Genomic_DNA"/>
</dbReference>
<evidence type="ECO:0000256" key="11">
    <source>
        <dbReference type="PIRSR" id="PIRSR006268-2"/>
    </source>
</evidence>
<dbReference type="Gene3D" id="3.10.520.10">
    <property type="entry name" value="ApbE-like domains"/>
    <property type="match status" value="1"/>
</dbReference>
<keyword evidence="12" id="KW-0449">Lipoprotein</keyword>
<dbReference type="SUPFAM" id="SSF143631">
    <property type="entry name" value="ApbE-like"/>
    <property type="match status" value="1"/>
</dbReference>
<evidence type="ECO:0000256" key="4">
    <source>
        <dbReference type="ARBA" id="ARBA00022679"/>
    </source>
</evidence>
<proteinExistence type="inferred from homology"/>
<feature type="binding site" evidence="11">
    <location>
        <position position="284"/>
    </location>
    <ligand>
        <name>Mg(2+)</name>
        <dbReference type="ChEBI" id="CHEBI:18420"/>
    </ligand>
</feature>
<dbReference type="GO" id="GO:0005886">
    <property type="term" value="C:plasma membrane"/>
    <property type="evidence" value="ECO:0007669"/>
    <property type="project" value="UniProtKB-SubCell"/>
</dbReference>
<dbReference type="PROSITE" id="PS51257">
    <property type="entry name" value="PROKAR_LIPOPROTEIN"/>
    <property type="match status" value="1"/>
</dbReference>
<dbReference type="PANTHER" id="PTHR30040">
    <property type="entry name" value="THIAMINE BIOSYNTHESIS LIPOPROTEIN APBE"/>
    <property type="match status" value="1"/>
</dbReference>
<dbReference type="InterPro" id="IPR003374">
    <property type="entry name" value="ApbE-like_sf"/>
</dbReference>
<feature type="signal peptide" evidence="12">
    <location>
        <begin position="1"/>
        <end position="20"/>
    </location>
</feature>
<keyword evidence="7 10" id="KW-0460">Magnesium</keyword>
<evidence type="ECO:0000256" key="5">
    <source>
        <dbReference type="ARBA" id="ARBA00022723"/>
    </source>
</evidence>
<evidence type="ECO:0000256" key="7">
    <source>
        <dbReference type="ARBA" id="ARBA00022842"/>
    </source>
</evidence>
<feature type="chain" id="PRO_5017853912" description="FAD:protein FMN transferase" evidence="12">
    <location>
        <begin position="21"/>
        <end position="341"/>
    </location>
</feature>
<comment type="catalytic activity">
    <reaction evidence="9 10 12">
        <text>L-threonyl-[protein] + FAD = FMN-L-threonyl-[protein] + AMP + H(+)</text>
        <dbReference type="Rhea" id="RHEA:36847"/>
        <dbReference type="Rhea" id="RHEA-COMP:11060"/>
        <dbReference type="Rhea" id="RHEA-COMP:11061"/>
        <dbReference type="ChEBI" id="CHEBI:15378"/>
        <dbReference type="ChEBI" id="CHEBI:30013"/>
        <dbReference type="ChEBI" id="CHEBI:57692"/>
        <dbReference type="ChEBI" id="CHEBI:74257"/>
        <dbReference type="ChEBI" id="CHEBI:456215"/>
        <dbReference type="EC" id="2.7.1.180"/>
    </reaction>
</comment>
<evidence type="ECO:0000256" key="6">
    <source>
        <dbReference type="ARBA" id="ARBA00022827"/>
    </source>
</evidence>
<keyword evidence="5 10" id="KW-0479">Metal-binding</keyword>
<accession>A0A3P7PUT3</accession>
<keyword evidence="12" id="KW-0732">Signal</keyword>
<evidence type="ECO:0000256" key="3">
    <source>
        <dbReference type="ARBA" id="ARBA00022630"/>
    </source>
</evidence>
<dbReference type="InterPro" id="IPR024932">
    <property type="entry name" value="ApbE"/>
</dbReference>
<evidence type="ECO:0000256" key="10">
    <source>
        <dbReference type="PIRNR" id="PIRNR006268"/>
    </source>
</evidence>
<comment type="cofactor">
    <cofactor evidence="11">
        <name>Mg(2+)</name>
        <dbReference type="ChEBI" id="CHEBI:18420"/>
    </cofactor>
    <cofactor evidence="11">
        <name>Mn(2+)</name>
        <dbReference type="ChEBI" id="CHEBI:29035"/>
    </cofactor>
    <text evidence="11">Magnesium. Can also use manganese.</text>
</comment>
<dbReference type="Proteomes" id="UP000279029">
    <property type="component" value="Chromosome"/>
</dbReference>
<keyword evidence="12" id="KW-0997">Cell inner membrane</keyword>
<evidence type="ECO:0000256" key="12">
    <source>
        <dbReference type="RuleBase" id="RU363002"/>
    </source>
</evidence>
<gene>
    <name evidence="13" type="ORF">PATL70BA_1814</name>
</gene>
<protein>
    <recommendedName>
        <fullName evidence="2 10">FAD:protein FMN transferase</fullName>
        <ecNumber evidence="1 10">2.7.1.180</ecNumber>
    </recommendedName>
    <alternativeName>
        <fullName evidence="8 10">Flavin transferase</fullName>
    </alternativeName>
</protein>
<name>A0A3P7PUT3_9FIRM</name>
<keyword evidence="4 10" id="KW-0808">Transferase</keyword>
<evidence type="ECO:0000256" key="9">
    <source>
        <dbReference type="ARBA" id="ARBA00048540"/>
    </source>
</evidence>
<feature type="binding site" evidence="11">
    <location>
        <position position="288"/>
    </location>
    <ligand>
        <name>Mg(2+)</name>
        <dbReference type="ChEBI" id="CHEBI:18420"/>
    </ligand>
</feature>
<keyword evidence="12" id="KW-1003">Cell membrane</keyword>